<comment type="caution">
    <text evidence="1">The sequence shown here is derived from an EMBL/GenBank/DDBJ whole genome shotgun (WGS) entry which is preliminary data.</text>
</comment>
<name>A0A6L9U5F8_9HYPH</name>
<gene>
    <name evidence="1" type="ORF">GR212_07085</name>
</gene>
<sequence length="75" mass="8697">MTTDIDRPVLAAAATAGRGRRELGFLRRALARCLAYLQKRETRWDLRDLTDDQLRDIGMTRGEARAEVSKSWFWD</sequence>
<organism evidence="1 2">
    <name type="scientific">Rhizobium lusitanum</name>
    <dbReference type="NCBI Taxonomy" id="293958"/>
    <lineage>
        <taxon>Bacteria</taxon>
        <taxon>Pseudomonadati</taxon>
        <taxon>Pseudomonadota</taxon>
        <taxon>Alphaproteobacteria</taxon>
        <taxon>Hyphomicrobiales</taxon>
        <taxon>Rhizobiaceae</taxon>
        <taxon>Rhizobium/Agrobacterium group</taxon>
        <taxon>Rhizobium</taxon>
    </lineage>
</organism>
<proteinExistence type="predicted"/>
<reference evidence="1 2" key="1">
    <citation type="submission" date="2019-12" db="EMBL/GenBank/DDBJ databases">
        <title>Rhizobium genotypes associated with high levels of biological nitrogen fixation by grain legumes in a temperate-maritime cropping system.</title>
        <authorList>
            <person name="Maluk M."/>
            <person name="Francesc Ferrando Molina F."/>
            <person name="Lopez Del Egido L."/>
            <person name="Lafos M."/>
            <person name="Langarica-Fuentes A."/>
            <person name="Gebre Yohannes G."/>
            <person name="Young M.W."/>
            <person name="Martin P."/>
            <person name="Gantlett R."/>
            <person name="Kenicer G."/>
            <person name="Hawes C."/>
            <person name="Begg G.S."/>
            <person name="Quilliam R.S."/>
            <person name="Squire G.R."/>
            <person name="Poole P.S."/>
            <person name="Young P.W."/>
            <person name="Iannetta P.M."/>
            <person name="James E.K."/>
        </authorList>
    </citation>
    <scope>NUCLEOTIDE SEQUENCE [LARGE SCALE GENOMIC DNA]</scope>
    <source>
        <strain evidence="1 2">JHI1118</strain>
    </source>
</reference>
<evidence type="ECO:0000313" key="2">
    <source>
        <dbReference type="Proteomes" id="UP000483035"/>
    </source>
</evidence>
<dbReference type="RefSeq" id="WP_163985781.1">
    <property type="nucleotide sequence ID" value="NZ_WUEY01000003.1"/>
</dbReference>
<dbReference type="EMBL" id="WUEY01000003">
    <property type="protein sequence ID" value="NEI69337.1"/>
    <property type="molecule type" value="Genomic_DNA"/>
</dbReference>
<dbReference type="Proteomes" id="UP000483035">
    <property type="component" value="Unassembled WGS sequence"/>
</dbReference>
<dbReference type="AlphaFoldDB" id="A0A6L9U5F8"/>
<accession>A0A6L9U5F8</accession>
<protein>
    <submittedName>
        <fullName evidence="1">DUF1127 domain-containing protein</fullName>
    </submittedName>
</protein>
<evidence type="ECO:0000313" key="1">
    <source>
        <dbReference type="EMBL" id="NEI69337.1"/>
    </source>
</evidence>